<dbReference type="RefSeq" id="WP_211557945.1">
    <property type="nucleotide sequence ID" value="NZ_JAGVRK010000001.1"/>
</dbReference>
<keyword evidence="1" id="KW-0812">Transmembrane</keyword>
<feature type="transmembrane region" description="Helical" evidence="1">
    <location>
        <begin position="373"/>
        <end position="394"/>
    </location>
</feature>
<feature type="transmembrane region" description="Helical" evidence="1">
    <location>
        <begin position="210"/>
        <end position="235"/>
    </location>
</feature>
<feature type="transmembrane region" description="Helical" evidence="1">
    <location>
        <begin position="37"/>
        <end position="64"/>
    </location>
</feature>
<keyword evidence="1" id="KW-0472">Membrane</keyword>
<feature type="transmembrane region" description="Helical" evidence="1">
    <location>
        <begin position="6"/>
        <end position="25"/>
    </location>
</feature>
<feature type="transmembrane region" description="Helical" evidence="1">
    <location>
        <begin position="147"/>
        <end position="166"/>
    </location>
</feature>
<gene>
    <name evidence="3" type="primary">ylbJ</name>
    <name evidence="3" type="ORF">J9317_08800</name>
</gene>
<dbReference type="InterPro" id="IPR014226">
    <property type="entry name" value="Spore_IM_YlbJ"/>
</dbReference>
<evidence type="ECO:0000259" key="2">
    <source>
        <dbReference type="Pfam" id="PF07670"/>
    </source>
</evidence>
<evidence type="ECO:0000313" key="3">
    <source>
        <dbReference type="EMBL" id="MBS2968855.1"/>
    </source>
</evidence>
<sequence length="400" mass="44075">MSREKWNTLLIAFLMLALTASIILHPKASLEASRGGLEVWWTIVFPSLLPFFIISELLIGFGIVRFAGVLLEPVMRPLFKVPGSGGFVWAMGIASGFPAGAKLTARLRKEKQLTNIEAERLVSFTNCSSPLFMFAAVSVGIFKNPALGILLASAHYLSNLLVGIIMRFHGRQTEAQNEIRIKKFPFPLFSEAFGALHETRLKNKKPIGKMLGDAVLGSVQTLLVIGGFIILFSVLTRILDIVGFSNMAAGILSQAFYLFSLPETLTKPLIAGVFEITQGNMEASKANAGLLSKVIMASFILGFSGLSVQAQVASILAETDVRFFPFFIARMMQGFFAAILTWVLWKPLYVNRGGISETYAPPNGIEELEPLNILYSAGPLITLFFLCLYIWLYWRKNAAY</sequence>
<dbReference type="Pfam" id="PF07670">
    <property type="entry name" value="Gate"/>
    <property type="match status" value="1"/>
</dbReference>
<evidence type="ECO:0000313" key="4">
    <source>
        <dbReference type="Proteomes" id="UP000682403"/>
    </source>
</evidence>
<accession>A0ABS5LDQ1</accession>
<dbReference type="Proteomes" id="UP000682403">
    <property type="component" value="Unassembled WGS sequence"/>
</dbReference>
<feature type="transmembrane region" description="Helical" evidence="1">
    <location>
        <begin position="323"/>
        <end position="345"/>
    </location>
</feature>
<feature type="transmembrane region" description="Helical" evidence="1">
    <location>
        <begin position="121"/>
        <end position="141"/>
    </location>
</feature>
<feature type="domain" description="Nucleoside transporter/FeoB GTPase Gate" evidence="2">
    <location>
        <begin position="43"/>
        <end position="138"/>
    </location>
</feature>
<keyword evidence="1" id="KW-1133">Transmembrane helix</keyword>
<evidence type="ECO:0000256" key="1">
    <source>
        <dbReference type="SAM" id="Phobius"/>
    </source>
</evidence>
<comment type="caution">
    <text evidence="3">The sequence shown here is derived from an EMBL/GenBank/DDBJ whole genome shotgun (WGS) entry which is preliminary data.</text>
</comment>
<organism evidence="3 4">
    <name type="scientific">Metabacillus flavus</name>
    <dbReference type="NCBI Taxonomy" id="2823519"/>
    <lineage>
        <taxon>Bacteria</taxon>
        <taxon>Bacillati</taxon>
        <taxon>Bacillota</taxon>
        <taxon>Bacilli</taxon>
        <taxon>Bacillales</taxon>
        <taxon>Bacillaceae</taxon>
        <taxon>Metabacillus</taxon>
    </lineage>
</organism>
<dbReference type="NCBIfam" id="TIGR02871">
    <property type="entry name" value="spore_ylbJ"/>
    <property type="match status" value="1"/>
</dbReference>
<name>A0ABS5LDQ1_9BACI</name>
<proteinExistence type="predicted"/>
<dbReference type="InterPro" id="IPR011642">
    <property type="entry name" value="Gate_dom"/>
</dbReference>
<keyword evidence="4" id="KW-1185">Reference proteome</keyword>
<protein>
    <submittedName>
        <fullName evidence="3">Sporulation integral membrane protein YlbJ</fullName>
    </submittedName>
</protein>
<feature type="transmembrane region" description="Helical" evidence="1">
    <location>
        <begin position="294"/>
        <end position="317"/>
    </location>
</feature>
<reference evidence="3 4" key="1">
    <citation type="submission" date="2021-04" db="EMBL/GenBank/DDBJ databases">
        <title>Metabacillus sp. strain KIGAM252 whole genome sequence.</title>
        <authorList>
            <person name="Seo M.-J."/>
            <person name="Cho E.-S."/>
            <person name="Hwang C.Y."/>
            <person name="Yoon D.J."/>
        </authorList>
    </citation>
    <scope>NUCLEOTIDE SEQUENCE [LARGE SCALE GENOMIC DNA]</scope>
    <source>
        <strain evidence="3 4">KIGAM252</strain>
    </source>
</reference>
<dbReference type="EMBL" id="JAGVRK010000001">
    <property type="protein sequence ID" value="MBS2968855.1"/>
    <property type="molecule type" value="Genomic_DNA"/>
</dbReference>